<keyword evidence="2 11" id="KW-0808">Transferase</keyword>
<dbReference type="Gene3D" id="1.10.8.60">
    <property type="match status" value="1"/>
</dbReference>
<dbReference type="GO" id="GO:0003887">
    <property type="term" value="F:DNA-directed DNA polymerase activity"/>
    <property type="evidence" value="ECO:0007669"/>
    <property type="project" value="UniProtKB-KW"/>
</dbReference>
<dbReference type="Pfam" id="PF22608">
    <property type="entry name" value="DNAX_ATPase_lid"/>
    <property type="match status" value="1"/>
</dbReference>
<evidence type="ECO:0000256" key="10">
    <source>
        <dbReference type="ARBA" id="ARBA00049244"/>
    </source>
</evidence>
<dbReference type="InterPro" id="IPR022754">
    <property type="entry name" value="DNA_pol_III_gamma-3"/>
</dbReference>
<evidence type="ECO:0000256" key="7">
    <source>
        <dbReference type="ARBA" id="ARBA00022833"/>
    </source>
</evidence>
<dbReference type="Gene3D" id="3.40.50.300">
    <property type="entry name" value="P-loop containing nucleotide triphosphate hydrolases"/>
    <property type="match status" value="1"/>
</dbReference>
<dbReference type="NCBIfam" id="NF004046">
    <property type="entry name" value="PRK05563.1"/>
    <property type="match status" value="1"/>
</dbReference>
<feature type="domain" description="AAA+ ATPase" evidence="12">
    <location>
        <begin position="38"/>
        <end position="184"/>
    </location>
</feature>
<keyword evidence="8 11" id="KW-0067">ATP-binding</keyword>
<protein>
    <recommendedName>
        <fullName evidence="11">DNA polymerase III subunit gamma/tau</fullName>
        <ecNumber evidence="11">2.7.7.7</ecNumber>
    </recommendedName>
</protein>
<accession>A0A0G0WG22</accession>
<dbReference type="InterPro" id="IPR045085">
    <property type="entry name" value="HLD_clamp_pol_III_gamma_tau"/>
</dbReference>
<dbReference type="NCBIfam" id="TIGR02397">
    <property type="entry name" value="dnaX_nterm"/>
    <property type="match status" value="1"/>
</dbReference>
<dbReference type="PANTHER" id="PTHR11669:SF0">
    <property type="entry name" value="PROTEIN STICHEL-LIKE 2"/>
    <property type="match status" value="1"/>
</dbReference>
<dbReference type="Pfam" id="PF12169">
    <property type="entry name" value="DNA_pol3_gamma3"/>
    <property type="match status" value="1"/>
</dbReference>
<dbReference type="GO" id="GO:0009360">
    <property type="term" value="C:DNA polymerase III complex"/>
    <property type="evidence" value="ECO:0007669"/>
    <property type="project" value="InterPro"/>
</dbReference>
<dbReference type="Pfam" id="PF20964">
    <property type="entry name" value="DnaX_C"/>
    <property type="match status" value="1"/>
</dbReference>
<dbReference type="SUPFAM" id="SSF52540">
    <property type="entry name" value="P-loop containing nucleoside triphosphate hydrolases"/>
    <property type="match status" value="1"/>
</dbReference>
<keyword evidence="3 11" id="KW-0548">Nucleotidyltransferase</keyword>
<keyword evidence="6 11" id="KW-0547">Nucleotide-binding</keyword>
<dbReference type="Gene3D" id="1.20.272.10">
    <property type="match status" value="1"/>
</dbReference>
<evidence type="ECO:0000256" key="1">
    <source>
        <dbReference type="ARBA" id="ARBA00006360"/>
    </source>
</evidence>
<comment type="similarity">
    <text evidence="1 11">Belongs to the DnaX/STICHEL family.</text>
</comment>
<comment type="subunit">
    <text evidence="11">DNA polymerase III contains a core (composed of alpha, epsilon and theta chains) that associates with a tau subunit. This core dimerizes to form the POLIII' complex. PolIII' associates with the gamma complex (composed of gamma, delta, delta', psi and chi chains) and with the beta chain to form the complete DNA polymerase III complex.</text>
</comment>
<dbReference type="InterPro" id="IPR050238">
    <property type="entry name" value="DNA_Rep/Repair_Clamp_Loader"/>
</dbReference>
<dbReference type="SMART" id="SM00382">
    <property type="entry name" value="AAA"/>
    <property type="match status" value="1"/>
</dbReference>
<dbReference type="PATRIC" id="fig|1618424.3.peg.517"/>
<evidence type="ECO:0000256" key="6">
    <source>
        <dbReference type="ARBA" id="ARBA00022741"/>
    </source>
</evidence>
<dbReference type="InterPro" id="IPR001270">
    <property type="entry name" value="ClpA/B"/>
</dbReference>
<dbReference type="SUPFAM" id="SSF48019">
    <property type="entry name" value="post-AAA+ oligomerization domain-like"/>
    <property type="match status" value="1"/>
</dbReference>
<evidence type="ECO:0000313" key="14">
    <source>
        <dbReference type="Proteomes" id="UP000034601"/>
    </source>
</evidence>
<comment type="function">
    <text evidence="11">DNA polymerase III is a complex, multichain enzyme responsible for most of the replicative synthesis in bacteria. This DNA polymerase also exhibits 3' to 5' exonuclease activity.</text>
</comment>
<dbReference type="InterPro" id="IPR003593">
    <property type="entry name" value="AAA+_ATPase"/>
</dbReference>
<name>A0A0G0WG22_9BACT</name>
<dbReference type="EMBL" id="LCAB01000007">
    <property type="protein sequence ID" value="KKR83240.1"/>
    <property type="molecule type" value="Genomic_DNA"/>
</dbReference>
<proteinExistence type="inferred from homology"/>
<evidence type="ECO:0000256" key="8">
    <source>
        <dbReference type="ARBA" id="ARBA00022840"/>
    </source>
</evidence>
<evidence type="ECO:0000256" key="3">
    <source>
        <dbReference type="ARBA" id="ARBA00022695"/>
    </source>
</evidence>
<dbReference type="InterPro" id="IPR048448">
    <property type="entry name" value="DnaX-like_C"/>
</dbReference>
<dbReference type="InterPro" id="IPR027417">
    <property type="entry name" value="P-loop_NTPase"/>
</dbReference>
<keyword evidence="5" id="KW-0479">Metal-binding</keyword>
<dbReference type="PANTHER" id="PTHR11669">
    <property type="entry name" value="REPLICATION FACTOR C / DNA POLYMERASE III GAMMA-TAU SUBUNIT"/>
    <property type="match status" value="1"/>
</dbReference>
<dbReference type="AlphaFoldDB" id="A0A0G0WG22"/>
<keyword evidence="4 11" id="KW-0235">DNA replication</keyword>
<comment type="caution">
    <text evidence="13">The sequence shown here is derived from an EMBL/GenBank/DDBJ whole genome shotgun (WGS) entry which is preliminary data.</text>
</comment>
<organism evidence="13 14">
    <name type="scientific">Candidatus Daviesbacteria bacterium GW2011_GWA2_40_9</name>
    <dbReference type="NCBI Taxonomy" id="1618424"/>
    <lineage>
        <taxon>Bacteria</taxon>
        <taxon>Candidatus Daviesiibacteriota</taxon>
    </lineage>
</organism>
<dbReference type="FunFam" id="3.40.50.300:FF:000014">
    <property type="entry name" value="DNA polymerase III subunit gamma/tau"/>
    <property type="match status" value="1"/>
</dbReference>
<dbReference type="CDD" id="cd18137">
    <property type="entry name" value="HLD_clamp_pol_III_gamma_tau"/>
    <property type="match status" value="1"/>
</dbReference>
<keyword evidence="9 11" id="KW-0239">DNA-directed DNA polymerase</keyword>
<evidence type="ECO:0000259" key="12">
    <source>
        <dbReference type="SMART" id="SM00382"/>
    </source>
</evidence>
<dbReference type="InterPro" id="IPR008921">
    <property type="entry name" value="DNA_pol3_clamp-load_cplx_C"/>
</dbReference>
<evidence type="ECO:0000256" key="9">
    <source>
        <dbReference type="ARBA" id="ARBA00022932"/>
    </source>
</evidence>
<dbReference type="Proteomes" id="UP000034601">
    <property type="component" value="Unassembled WGS sequence"/>
</dbReference>
<sequence length="548" mass="60846">MDSGRVLYRKHRPQSLDELIGQSLVKQSLSFAISSGKLSHAYLLYGPRGTGKTSTARILAKIVNCESQEPNLPCNQCSSCLSITDGSSLDVIEMDAASNRGIEDIRTLRENIKLAPSSSKKKVYIIDEVHMLSPDAFNALLKTLEEPPSHVMFILATTEIQKIPQTILSRVQRLDFKLALVEELVEALSKVAEKEKIDIDSEALLLVAKKAGGSFRDGIKFLDQLSSYGKIDPAVVEEVLGAGTFTALVELLQYIVLKDSPKSLQSLIDQFSSGNNVKELTVSLLDILRQLLFIKNKMGETLVKPEVGEEKYPHLQDLASKFDLEDLLFTIDVFHKSLEQGRFVTIATLPLEVAVVESCQRGNSKLEVKSEKVKTDASAKRFNDDQKDEGIKIAQVHQKKEGECVELPPQVGVFLNEASGEESHKAESASSPLDIQKIAEKWSYILETVRQDNYSLEALLRSSKIIHCDEVGVIFEVPYTFHQRILEAPKSRDLVESILSDILARPVKISTALAKKKVEREELANVEVAADDEIIRIASEIFNSETVN</sequence>
<dbReference type="GO" id="GO:0006261">
    <property type="term" value="P:DNA-templated DNA replication"/>
    <property type="evidence" value="ECO:0007669"/>
    <property type="project" value="TreeGrafter"/>
</dbReference>
<dbReference type="GO" id="GO:0046872">
    <property type="term" value="F:metal ion binding"/>
    <property type="evidence" value="ECO:0007669"/>
    <property type="project" value="UniProtKB-KW"/>
</dbReference>
<evidence type="ECO:0000256" key="4">
    <source>
        <dbReference type="ARBA" id="ARBA00022705"/>
    </source>
</evidence>
<evidence type="ECO:0000256" key="2">
    <source>
        <dbReference type="ARBA" id="ARBA00022679"/>
    </source>
</evidence>
<dbReference type="InterPro" id="IPR012763">
    <property type="entry name" value="DNA_pol_III_sug/sutau_N"/>
</dbReference>
<keyword evidence="7" id="KW-0862">Zinc</keyword>
<evidence type="ECO:0000256" key="5">
    <source>
        <dbReference type="ARBA" id="ARBA00022723"/>
    </source>
</evidence>
<evidence type="ECO:0000313" key="13">
    <source>
        <dbReference type="EMBL" id="KKR83240.1"/>
    </source>
</evidence>
<dbReference type="CDD" id="cd00009">
    <property type="entry name" value="AAA"/>
    <property type="match status" value="1"/>
</dbReference>
<dbReference type="PRINTS" id="PR00300">
    <property type="entry name" value="CLPPROTEASEA"/>
</dbReference>
<dbReference type="GO" id="GO:0005524">
    <property type="term" value="F:ATP binding"/>
    <property type="evidence" value="ECO:0007669"/>
    <property type="project" value="UniProtKB-KW"/>
</dbReference>
<dbReference type="EC" id="2.7.7.7" evidence="11"/>
<dbReference type="GO" id="GO:0003677">
    <property type="term" value="F:DNA binding"/>
    <property type="evidence" value="ECO:0007669"/>
    <property type="project" value="InterPro"/>
</dbReference>
<gene>
    <name evidence="11" type="primary">dnaX</name>
    <name evidence="13" type="ORF">UU29_C0007G0110</name>
</gene>
<evidence type="ECO:0000256" key="11">
    <source>
        <dbReference type="RuleBase" id="RU364063"/>
    </source>
</evidence>
<reference evidence="13 14" key="1">
    <citation type="journal article" date="2015" name="Nature">
        <title>rRNA introns, odd ribosomes, and small enigmatic genomes across a large radiation of phyla.</title>
        <authorList>
            <person name="Brown C.T."/>
            <person name="Hug L.A."/>
            <person name="Thomas B.C."/>
            <person name="Sharon I."/>
            <person name="Castelle C.J."/>
            <person name="Singh A."/>
            <person name="Wilkins M.J."/>
            <person name="Williams K.H."/>
            <person name="Banfield J.F."/>
        </authorList>
    </citation>
    <scope>NUCLEOTIDE SEQUENCE [LARGE SCALE GENOMIC DNA]</scope>
</reference>
<dbReference type="Pfam" id="PF13177">
    <property type="entry name" value="DNA_pol3_delta2"/>
    <property type="match status" value="1"/>
</dbReference>
<comment type="catalytic activity">
    <reaction evidence="10 11">
        <text>DNA(n) + a 2'-deoxyribonucleoside 5'-triphosphate = DNA(n+1) + diphosphate</text>
        <dbReference type="Rhea" id="RHEA:22508"/>
        <dbReference type="Rhea" id="RHEA-COMP:17339"/>
        <dbReference type="Rhea" id="RHEA-COMP:17340"/>
        <dbReference type="ChEBI" id="CHEBI:33019"/>
        <dbReference type="ChEBI" id="CHEBI:61560"/>
        <dbReference type="ChEBI" id="CHEBI:173112"/>
        <dbReference type="EC" id="2.7.7.7"/>
    </reaction>
</comment>